<dbReference type="AlphaFoldDB" id="A0AAV9IDU5"/>
<feature type="region of interest" description="Disordered" evidence="3">
    <location>
        <begin position="232"/>
        <end position="257"/>
    </location>
</feature>
<name>A0AAV9IDU5_9RHOD</name>
<dbReference type="PROSITE" id="PS50935">
    <property type="entry name" value="SSB"/>
    <property type="match status" value="1"/>
</dbReference>
<evidence type="ECO:0000256" key="1">
    <source>
        <dbReference type="ARBA" id="ARBA00023125"/>
    </source>
</evidence>
<protein>
    <submittedName>
        <fullName evidence="4">Uncharacterized protein</fullName>
    </submittedName>
</protein>
<organism evidence="4 5">
    <name type="scientific">Galdieria yellowstonensis</name>
    <dbReference type="NCBI Taxonomy" id="3028027"/>
    <lineage>
        <taxon>Eukaryota</taxon>
        <taxon>Rhodophyta</taxon>
        <taxon>Bangiophyceae</taxon>
        <taxon>Galdieriales</taxon>
        <taxon>Galdieriaceae</taxon>
        <taxon>Galdieria</taxon>
    </lineage>
</organism>
<dbReference type="InterPro" id="IPR000424">
    <property type="entry name" value="Primosome_PriB/ssb"/>
</dbReference>
<evidence type="ECO:0000313" key="5">
    <source>
        <dbReference type="Proteomes" id="UP001300502"/>
    </source>
</evidence>
<dbReference type="Gene3D" id="2.40.50.140">
    <property type="entry name" value="Nucleic acid-binding proteins"/>
    <property type="match status" value="1"/>
</dbReference>
<dbReference type="Proteomes" id="UP001300502">
    <property type="component" value="Unassembled WGS sequence"/>
</dbReference>
<dbReference type="GO" id="GO:0003697">
    <property type="term" value="F:single-stranded DNA binding"/>
    <property type="evidence" value="ECO:0007669"/>
    <property type="project" value="InterPro"/>
</dbReference>
<feature type="compositionally biased region" description="Basic and acidic residues" evidence="3">
    <location>
        <begin position="238"/>
        <end position="250"/>
    </location>
</feature>
<evidence type="ECO:0000313" key="4">
    <source>
        <dbReference type="EMBL" id="KAK4525503.1"/>
    </source>
</evidence>
<gene>
    <name evidence="4" type="ORF">GAYE_SCF13G3411</name>
</gene>
<dbReference type="InterPro" id="IPR012340">
    <property type="entry name" value="NA-bd_OB-fold"/>
</dbReference>
<accession>A0AAV9IDU5</accession>
<reference evidence="4 5" key="1">
    <citation type="submission" date="2022-07" db="EMBL/GenBank/DDBJ databases">
        <title>Genome-wide signatures of adaptation to extreme environments.</title>
        <authorList>
            <person name="Cho C.H."/>
            <person name="Yoon H.S."/>
        </authorList>
    </citation>
    <scope>NUCLEOTIDE SEQUENCE [LARGE SCALE GENOMIC DNA]</scope>
    <source>
        <strain evidence="4 5">108.79 E11</strain>
    </source>
</reference>
<dbReference type="SUPFAM" id="SSF50249">
    <property type="entry name" value="Nucleic acid-binding proteins"/>
    <property type="match status" value="1"/>
</dbReference>
<comment type="caution">
    <text evidence="4">The sequence shown here is derived from an EMBL/GenBank/DDBJ whole genome shotgun (WGS) entry which is preliminary data.</text>
</comment>
<dbReference type="EMBL" id="JANCYU010000031">
    <property type="protein sequence ID" value="KAK4525503.1"/>
    <property type="molecule type" value="Genomic_DNA"/>
</dbReference>
<evidence type="ECO:0000256" key="3">
    <source>
        <dbReference type="SAM" id="MobiDB-lite"/>
    </source>
</evidence>
<proteinExistence type="predicted"/>
<evidence type="ECO:0000256" key="2">
    <source>
        <dbReference type="PROSITE-ProRule" id="PRU00252"/>
    </source>
</evidence>
<sequence>MRLSCFSACGSSFVGWTLPTVSSYHYRDKLQVCENTRLGFLLKCPRRERKCSSFAIGGLVGKTSSGWKKGHPESFDQHSVARMQKRNRISLIGIVKNKPVLTAFKSGQKMTTFSLKVLKSSLPDSKLKLYADDKAKLSDIFILQFFDRVAYVVVRRVEEGCRIKVTGRLGGSSDGSFRDAVGSPVLICSSFVLLESNVEQEEELFVTTQPHVVLRKPEDLCETFSLFPEGPNNSSSVHVERQDKSLHVEDSTQTQDNLQEGWKEWSTVLDSAF</sequence>
<keyword evidence="1 2" id="KW-0238">DNA-binding</keyword>
<keyword evidence="5" id="KW-1185">Reference proteome</keyword>